<evidence type="ECO:0000313" key="2">
    <source>
        <dbReference type="EMBL" id="KAG9228784.1"/>
    </source>
</evidence>
<dbReference type="AlphaFoldDB" id="A0A9P7Y7X5"/>
<feature type="region of interest" description="Disordered" evidence="1">
    <location>
        <begin position="1"/>
        <end position="55"/>
    </location>
</feature>
<organism evidence="2 3">
    <name type="scientific">Amylocarpus encephaloides</name>
    <dbReference type="NCBI Taxonomy" id="45428"/>
    <lineage>
        <taxon>Eukaryota</taxon>
        <taxon>Fungi</taxon>
        <taxon>Dikarya</taxon>
        <taxon>Ascomycota</taxon>
        <taxon>Pezizomycotina</taxon>
        <taxon>Leotiomycetes</taxon>
        <taxon>Helotiales</taxon>
        <taxon>Helotiales incertae sedis</taxon>
        <taxon>Amylocarpus</taxon>
    </lineage>
</organism>
<dbReference type="EMBL" id="MU251862">
    <property type="protein sequence ID" value="KAG9228784.1"/>
    <property type="molecule type" value="Genomic_DNA"/>
</dbReference>
<sequence>MARRASLKTTSSMAPNVTPYRDTSNNLQYTSLPNPSPHSPAFPHQPISSSLDYDSDAEPLIPASAHILVPTNDLDSEAIERFTATGRPMPVFKHSNFASMATDMYSLPQLLPRRYTDDSVIPAIICNVIPGSPSNPSDAPESNPPVQECEAGGGKRRSSILGKLRRKSSENSGAKGEKGLTKVVYMPRREYMKYFARGLKGEYIGTEPFRRWSEGELEREFGKWQPEVKKGRRARGL</sequence>
<dbReference type="OrthoDB" id="4158258at2759"/>
<proteinExistence type="predicted"/>
<evidence type="ECO:0000313" key="3">
    <source>
        <dbReference type="Proteomes" id="UP000824998"/>
    </source>
</evidence>
<keyword evidence="3" id="KW-1185">Reference proteome</keyword>
<accession>A0A9P7Y7X5</accession>
<feature type="compositionally biased region" description="Polar residues" evidence="1">
    <location>
        <begin position="7"/>
        <end position="33"/>
    </location>
</feature>
<name>A0A9P7Y7X5_9HELO</name>
<reference evidence="2" key="1">
    <citation type="journal article" date="2021" name="IMA Fungus">
        <title>Genomic characterization of three marine fungi, including Emericellopsis atlantica sp. nov. with signatures of a generalist lifestyle and marine biomass degradation.</title>
        <authorList>
            <person name="Hagestad O.C."/>
            <person name="Hou L."/>
            <person name="Andersen J.H."/>
            <person name="Hansen E.H."/>
            <person name="Altermark B."/>
            <person name="Li C."/>
            <person name="Kuhnert E."/>
            <person name="Cox R.J."/>
            <person name="Crous P.W."/>
            <person name="Spatafora J.W."/>
            <person name="Lail K."/>
            <person name="Amirebrahimi M."/>
            <person name="Lipzen A."/>
            <person name="Pangilinan J."/>
            <person name="Andreopoulos W."/>
            <person name="Hayes R.D."/>
            <person name="Ng V."/>
            <person name="Grigoriev I.V."/>
            <person name="Jackson S.A."/>
            <person name="Sutton T.D.S."/>
            <person name="Dobson A.D.W."/>
            <person name="Rama T."/>
        </authorList>
    </citation>
    <scope>NUCLEOTIDE SEQUENCE</scope>
    <source>
        <strain evidence="2">TRa018bII</strain>
    </source>
</reference>
<dbReference type="Proteomes" id="UP000824998">
    <property type="component" value="Unassembled WGS sequence"/>
</dbReference>
<evidence type="ECO:0000256" key="1">
    <source>
        <dbReference type="SAM" id="MobiDB-lite"/>
    </source>
</evidence>
<feature type="region of interest" description="Disordered" evidence="1">
    <location>
        <begin position="132"/>
        <end position="158"/>
    </location>
</feature>
<comment type="caution">
    <text evidence="2">The sequence shown here is derived from an EMBL/GenBank/DDBJ whole genome shotgun (WGS) entry which is preliminary data.</text>
</comment>
<gene>
    <name evidence="2" type="ORF">BJ875DRAFT_224178</name>
</gene>
<protein>
    <submittedName>
        <fullName evidence="2">Uncharacterized protein</fullName>
    </submittedName>
</protein>